<feature type="region of interest" description="Disordered" evidence="1">
    <location>
        <begin position="45"/>
        <end position="95"/>
    </location>
</feature>
<gene>
    <name evidence="2" type="ORF">OV287_47590</name>
</gene>
<evidence type="ECO:0000313" key="2">
    <source>
        <dbReference type="EMBL" id="MCY1082133.1"/>
    </source>
</evidence>
<dbReference type="EMBL" id="JAPNKA010000001">
    <property type="protein sequence ID" value="MCY1082133.1"/>
    <property type="molecule type" value="Genomic_DNA"/>
</dbReference>
<accession>A0ABT4AKC3</accession>
<name>A0ABT4AKC3_9BACT</name>
<reference evidence="2 3" key="1">
    <citation type="submission" date="2022-11" db="EMBL/GenBank/DDBJ databases">
        <title>Minimal conservation of predation-associated metabolite biosynthetic gene clusters underscores biosynthetic potential of Myxococcota including descriptions for ten novel species: Archangium lansinium sp. nov., Myxococcus landrumus sp. nov., Nannocystis bai.</title>
        <authorList>
            <person name="Ahearne A."/>
            <person name="Stevens C."/>
            <person name="Phillips K."/>
        </authorList>
    </citation>
    <scope>NUCLEOTIDE SEQUENCE [LARGE SCALE GENOMIC DNA]</scope>
    <source>
        <strain evidence="2 3">MIWBW</strain>
    </source>
</reference>
<organism evidence="2 3">
    <name type="scientific">Archangium lansingense</name>
    <dbReference type="NCBI Taxonomy" id="2995310"/>
    <lineage>
        <taxon>Bacteria</taxon>
        <taxon>Pseudomonadati</taxon>
        <taxon>Myxococcota</taxon>
        <taxon>Myxococcia</taxon>
        <taxon>Myxococcales</taxon>
        <taxon>Cystobacterineae</taxon>
        <taxon>Archangiaceae</taxon>
        <taxon>Archangium</taxon>
    </lineage>
</organism>
<dbReference type="Proteomes" id="UP001207654">
    <property type="component" value="Unassembled WGS sequence"/>
</dbReference>
<keyword evidence="3" id="KW-1185">Reference proteome</keyword>
<proteinExistence type="predicted"/>
<dbReference type="RefSeq" id="WP_267540709.1">
    <property type="nucleotide sequence ID" value="NZ_JAPNKA010000001.1"/>
</dbReference>
<sequence>MRADSLRSRWAGLMLVLALLGAGCASVTPPHARSMDLSYAPREATGPVLAAGPGDEPPSALPFPQHSPSETAASERIHRRRGSREAVTAAGPAGMEGNARRSALAAHVAFLRAVDEVSASSRRVSSELSRLKASDQGIAGAGNGIFVRYVDHGERQRRWIDAELAAATRLATAASQVEDPDMQLALLRLAGPRLEAAMMGSILLSVWLDILHLADIALREHLYPVETLFAEMWRRQEMLEPAMTALSSREHEQVEAAAQDVPQLVGHLTAEFAATVERMRVAAENLQRVLVLKEAIETVTMLSAMRFSLPSVPPSAPALVGIGLAVGGDGVMMGTRIVVSAEWLEMMRQLVRAGVLSLPVVSAAVRIQAGQVMMAQAHGELPRGVREALGDGPEVRGMRVTGKTGAGMAEPPEHHVMPKEFRSWFEKRGFTGEMDIDEFCVKLEQAHHEAIHGGGNWKLGRTWPGEWNRMIMDALYQAESKAGRMLTRIEVLDIVAYRMRRYGVPMEFIRWRGQ</sequence>
<protein>
    <submittedName>
        <fullName evidence="2">DUF2380 domain-containing protein</fullName>
    </submittedName>
</protein>
<comment type="caution">
    <text evidence="2">The sequence shown here is derived from an EMBL/GenBank/DDBJ whole genome shotgun (WGS) entry which is preliminary data.</text>
</comment>
<evidence type="ECO:0000256" key="1">
    <source>
        <dbReference type="SAM" id="MobiDB-lite"/>
    </source>
</evidence>
<evidence type="ECO:0000313" key="3">
    <source>
        <dbReference type="Proteomes" id="UP001207654"/>
    </source>
</evidence>
<dbReference type="PROSITE" id="PS51257">
    <property type="entry name" value="PROKAR_LIPOPROTEIN"/>
    <property type="match status" value="1"/>
</dbReference>